<evidence type="ECO:0000313" key="3">
    <source>
        <dbReference type="Proteomes" id="UP000198356"/>
    </source>
</evidence>
<evidence type="ECO:0000256" key="1">
    <source>
        <dbReference type="SAM" id="SignalP"/>
    </source>
</evidence>
<gene>
    <name evidence="2" type="ORF">SAMN05421770_10770</name>
</gene>
<dbReference type="RefSeq" id="WP_245818058.1">
    <property type="nucleotide sequence ID" value="NZ_FZOU01000007.1"/>
</dbReference>
<keyword evidence="3" id="KW-1185">Reference proteome</keyword>
<dbReference type="Proteomes" id="UP000198356">
    <property type="component" value="Unassembled WGS sequence"/>
</dbReference>
<reference evidence="2 3" key="1">
    <citation type="submission" date="2017-06" db="EMBL/GenBank/DDBJ databases">
        <authorList>
            <person name="Kim H.J."/>
            <person name="Triplett B.A."/>
        </authorList>
    </citation>
    <scope>NUCLEOTIDE SEQUENCE [LARGE SCALE GENOMIC DNA]</scope>
    <source>
        <strain evidence="2 3">DSM 18704</strain>
    </source>
</reference>
<dbReference type="AlphaFoldDB" id="A0A239LIW1"/>
<organism evidence="2 3">
    <name type="scientific">Granulicella rosea</name>
    <dbReference type="NCBI Taxonomy" id="474952"/>
    <lineage>
        <taxon>Bacteria</taxon>
        <taxon>Pseudomonadati</taxon>
        <taxon>Acidobacteriota</taxon>
        <taxon>Terriglobia</taxon>
        <taxon>Terriglobales</taxon>
        <taxon>Acidobacteriaceae</taxon>
        <taxon>Granulicella</taxon>
    </lineage>
</organism>
<accession>A0A239LIW1</accession>
<dbReference type="EMBL" id="FZOU01000007">
    <property type="protein sequence ID" value="SNT30526.1"/>
    <property type="molecule type" value="Genomic_DNA"/>
</dbReference>
<proteinExistence type="predicted"/>
<feature type="chain" id="PRO_5012444331" description="Secreted protein" evidence="1">
    <location>
        <begin position="37"/>
        <end position="211"/>
    </location>
</feature>
<name>A0A239LIW1_9BACT</name>
<protein>
    <recommendedName>
        <fullName evidence="4">Secreted protein</fullName>
    </recommendedName>
</protein>
<feature type="signal peptide" evidence="1">
    <location>
        <begin position="1"/>
        <end position="36"/>
    </location>
</feature>
<keyword evidence="1" id="KW-0732">Signal</keyword>
<sequence>MNGNRKRRNGYPWNMRRFLSTLAAAVLLIAPAAADAIEVRVSPEALERTLKAQLFSGPDGRYFLKGDPTTPCHVYGENPRITFKDDRVVVHIHTHAKLGTTIHGSCIGISMTNDADVSFIPEAQGESVGFRDARIESLSGNKELDFLLVPFLSRKLPQQMKVNAADLMRTLLVQSPKTTGYTLTLKMLKLHSMLVQDKALVVDLDANLNVE</sequence>
<evidence type="ECO:0008006" key="4">
    <source>
        <dbReference type="Google" id="ProtNLM"/>
    </source>
</evidence>
<evidence type="ECO:0000313" key="2">
    <source>
        <dbReference type="EMBL" id="SNT30526.1"/>
    </source>
</evidence>